<dbReference type="FunFam" id="1.10.3820.10:FF:000001">
    <property type="entry name" value="Cytochrome c-type protein"/>
    <property type="match status" value="1"/>
</dbReference>
<dbReference type="InterPro" id="IPR036280">
    <property type="entry name" value="Multihaem_cyt_sf"/>
</dbReference>
<dbReference type="InterPro" id="IPR005126">
    <property type="entry name" value="NapC/NirT_cyt_c_N"/>
</dbReference>
<evidence type="ECO:0000256" key="5">
    <source>
        <dbReference type="ARBA" id="ARBA00022617"/>
    </source>
</evidence>
<evidence type="ECO:0000256" key="4">
    <source>
        <dbReference type="ARBA" id="ARBA00022475"/>
    </source>
</evidence>
<dbReference type="GO" id="GO:0009055">
    <property type="term" value="F:electron transfer activity"/>
    <property type="evidence" value="ECO:0007669"/>
    <property type="project" value="TreeGrafter"/>
</dbReference>
<evidence type="ECO:0000256" key="10">
    <source>
        <dbReference type="ARBA" id="ARBA00023004"/>
    </source>
</evidence>
<comment type="subcellular location">
    <subcellularLocation>
        <location evidence="1">Cell membrane</location>
    </subcellularLocation>
</comment>
<evidence type="ECO:0000313" key="14">
    <source>
        <dbReference type="EMBL" id="VAW78243.1"/>
    </source>
</evidence>
<keyword evidence="6 12" id="KW-0812">Transmembrane</keyword>
<feature type="transmembrane region" description="Helical" evidence="12">
    <location>
        <begin position="12"/>
        <end position="36"/>
    </location>
</feature>
<keyword evidence="3" id="KW-0813">Transport</keyword>
<keyword evidence="11 12" id="KW-0472">Membrane</keyword>
<dbReference type="InterPro" id="IPR051174">
    <property type="entry name" value="Cytochrome_c-type_ET"/>
</dbReference>
<name>A0A3B0YQ75_9ZZZZ</name>
<dbReference type="SUPFAM" id="SSF48695">
    <property type="entry name" value="Multiheme cytochromes"/>
    <property type="match status" value="1"/>
</dbReference>
<evidence type="ECO:0000256" key="6">
    <source>
        <dbReference type="ARBA" id="ARBA00022692"/>
    </source>
</evidence>
<dbReference type="Pfam" id="PF03264">
    <property type="entry name" value="Cytochrom_NNT"/>
    <property type="match status" value="1"/>
</dbReference>
<keyword evidence="7" id="KW-0479">Metal-binding</keyword>
<keyword evidence="9 12" id="KW-1133">Transmembrane helix</keyword>
<protein>
    <submittedName>
        <fullName evidence="14">Cytochrome c-type protein NapC</fullName>
    </submittedName>
</protein>
<keyword evidence="10" id="KW-0408">Iron</keyword>
<evidence type="ECO:0000259" key="13">
    <source>
        <dbReference type="Pfam" id="PF03264"/>
    </source>
</evidence>
<comment type="similarity">
    <text evidence="2">Belongs to the NapC/NirT/NrfH family.</text>
</comment>
<sequence>MGIQVWKRRLSQIAAASPVAVILGGVLFGILFWGGFNTVLEVTNTETFCISCHEMRNNVYKEYRGTIHYQNRTGVRATCPDCHVPRDWVHKVVRKIAATNELYHWMHGSIDTRKKFVAKRYELAQHVWDGMKKTDSRECRNCHDFESMQVPEGTAVEDDRHWRANMEGQTCIDCHKGIAHQLPEEFLDIEHARFEKEKVPCYQCHADMQKPPDDDWEY</sequence>
<evidence type="ECO:0000256" key="2">
    <source>
        <dbReference type="ARBA" id="ARBA00007395"/>
    </source>
</evidence>
<evidence type="ECO:0000256" key="7">
    <source>
        <dbReference type="ARBA" id="ARBA00022723"/>
    </source>
</evidence>
<keyword evidence="5" id="KW-0349">Heme</keyword>
<evidence type="ECO:0000256" key="11">
    <source>
        <dbReference type="ARBA" id="ARBA00023136"/>
    </source>
</evidence>
<dbReference type="InterPro" id="IPR038266">
    <property type="entry name" value="NapC/NirT_cytc_sf"/>
</dbReference>
<gene>
    <name evidence="14" type="ORF">MNBD_GAMMA15-2136</name>
</gene>
<evidence type="ECO:0000256" key="3">
    <source>
        <dbReference type="ARBA" id="ARBA00022448"/>
    </source>
</evidence>
<dbReference type="Gene3D" id="1.10.3820.10">
    <property type="entry name" value="Di-heme elbow motif domain"/>
    <property type="match status" value="1"/>
</dbReference>
<dbReference type="GO" id="GO:0009061">
    <property type="term" value="P:anaerobic respiration"/>
    <property type="evidence" value="ECO:0007669"/>
    <property type="project" value="TreeGrafter"/>
</dbReference>
<keyword evidence="4" id="KW-1003">Cell membrane</keyword>
<organism evidence="14">
    <name type="scientific">hydrothermal vent metagenome</name>
    <dbReference type="NCBI Taxonomy" id="652676"/>
    <lineage>
        <taxon>unclassified sequences</taxon>
        <taxon>metagenomes</taxon>
        <taxon>ecological metagenomes</taxon>
    </lineage>
</organism>
<evidence type="ECO:0000256" key="12">
    <source>
        <dbReference type="SAM" id="Phobius"/>
    </source>
</evidence>
<evidence type="ECO:0000256" key="9">
    <source>
        <dbReference type="ARBA" id="ARBA00022989"/>
    </source>
</evidence>
<evidence type="ECO:0000256" key="8">
    <source>
        <dbReference type="ARBA" id="ARBA00022982"/>
    </source>
</evidence>
<keyword evidence="8" id="KW-0249">Electron transport</keyword>
<feature type="domain" description="NapC/NirT cytochrome c N-terminal" evidence="13">
    <location>
        <begin position="17"/>
        <end position="184"/>
    </location>
</feature>
<evidence type="ECO:0000256" key="1">
    <source>
        <dbReference type="ARBA" id="ARBA00004236"/>
    </source>
</evidence>
<dbReference type="GO" id="GO:0046872">
    <property type="term" value="F:metal ion binding"/>
    <property type="evidence" value="ECO:0007669"/>
    <property type="project" value="UniProtKB-KW"/>
</dbReference>
<dbReference type="EMBL" id="UOFN01000091">
    <property type="protein sequence ID" value="VAW78243.1"/>
    <property type="molecule type" value="Genomic_DNA"/>
</dbReference>
<dbReference type="PANTHER" id="PTHR30333:SF1">
    <property type="entry name" value="CYTOCHROME C-TYPE PROTEIN NAPC"/>
    <property type="match status" value="1"/>
</dbReference>
<proteinExistence type="inferred from homology"/>
<reference evidence="14" key="1">
    <citation type="submission" date="2018-06" db="EMBL/GenBank/DDBJ databases">
        <authorList>
            <person name="Zhirakovskaya E."/>
        </authorList>
    </citation>
    <scope>NUCLEOTIDE SEQUENCE</scope>
</reference>
<accession>A0A3B0YQ75</accession>
<dbReference type="PANTHER" id="PTHR30333">
    <property type="entry name" value="CYTOCHROME C-TYPE PROTEIN"/>
    <property type="match status" value="1"/>
</dbReference>
<dbReference type="GO" id="GO:0005886">
    <property type="term" value="C:plasma membrane"/>
    <property type="evidence" value="ECO:0007669"/>
    <property type="project" value="UniProtKB-SubCell"/>
</dbReference>
<dbReference type="AlphaFoldDB" id="A0A3B0YQ75"/>